<gene>
    <name evidence="2" type="ORF">BO225_00400</name>
</gene>
<dbReference type="Proteomes" id="UP000186705">
    <property type="component" value="Unassembled WGS sequence"/>
</dbReference>
<dbReference type="Pfam" id="PF02254">
    <property type="entry name" value="TrkA_N"/>
    <property type="match status" value="1"/>
</dbReference>
<dbReference type="Pfam" id="PF02080">
    <property type="entry name" value="TrkA_C"/>
    <property type="match status" value="1"/>
</dbReference>
<dbReference type="Gene3D" id="3.30.70.1450">
    <property type="entry name" value="Regulator of K+ conductance, C-terminal domain"/>
    <property type="match status" value="1"/>
</dbReference>
<evidence type="ECO:0000313" key="2">
    <source>
        <dbReference type="EMBL" id="OLU47929.1"/>
    </source>
</evidence>
<dbReference type="STRING" id="1862672.BO225_00400"/>
<dbReference type="SUPFAM" id="SSF51735">
    <property type="entry name" value="NAD(P)-binding Rossmann-fold domains"/>
    <property type="match status" value="1"/>
</dbReference>
<dbReference type="RefSeq" id="WP_076340331.1">
    <property type="nucleotide sequence ID" value="NZ_CAJTMI010000007.1"/>
</dbReference>
<dbReference type="AlphaFoldDB" id="A0A1U7NQM0"/>
<evidence type="ECO:0000259" key="1">
    <source>
        <dbReference type="PROSITE" id="PS51202"/>
    </source>
</evidence>
<dbReference type="InterPro" id="IPR006037">
    <property type="entry name" value="RCK_C"/>
</dbReference>
<dbReference type="PROSITE" id="PS51202">
    <property type="entry name" value="RCK_C"/>
    <property type="match status" value="1"/>
</dbReference>
<dbReference type="PANTHER" id="PTHR43833">
    <property type="entry name" value="POTASSIUM CHANNEL PROTEIN 2-RELATED-RELATED"/>
    <property type="match status" value="1"/>
</dbReference>
<dbReference type="Gene3D" id="3.40.50.720">
    <property type="entry name" value="NAD(P)-binding Rossmann-like Domain"/>
    <property type="match status" value="1"/>
</dbReference>
<dbReference type="InterPro" id="IPR036291">
    <property type="entry name" value="NAD(P)-bd_dom_sf"/>
</dbReference>
<comment type="caution">
    <text evidence="2">The sequence shown here is derived from an EMBL/GenBank/DDBJ whole genome shotgun (WGS) entry which is preliminary data.</text>
</comment>
<organism evidence="2 3">
    <name type="scientific">Dubosiella newyorkensis</name>
    <dbReference type="NCBI Taxonomy" id="1862672"/>
    <lineage>
        <taxon>Bacteria</taxon>
        <taxon>Bacillati</taxon>
        <taxon>Bacillota</taxon>
        <taxon>Erysipelotrichia</taxon>
        <taxon>Erysipelotrichales</taxon>
        <taxon>Erysipelotrichaceae</taxon>
        <taxon>Dubosiella</taxon>
    </lineage>
</organism>
<protein>
    <submittedName>
        <fullName evidence="2">Potassium transporter TrkA</fullName>
    </submittedName>
</protein>
<dbReference type="SUPFAM" id="SSF116726">
    <property type="entry name" value="TrkA C-terminal domain-like"/>
    <property type="match status" value="1"/>
</dbReference>
<proteinExistence type="predicted"/>
<name>A0A1U7NQM0_9FIRM</name>
<dbReference type="GeneID" id="78274416"/>
<dbReference type="InterPro" id="IPR036721">
    <property type="entry name" value="RCK_C_sf"/>
</dbReference>
<sequence length="222" mass="24712">MKKKEPASYAIIGVGRFGSALARTLALSGRQIIICDKDADRVKELRDLTPYAFVVPQMSKEALDEIGVRNCEVGIVCIGNAIEVSILATLHLINLGLPRVIAKATTQDQGQILERLGAEVVYPEHDMGVRLGKKLLSNHLVDFFSLNDETEIYEMMIPDKYVGKSVQEVDLRAKYGLNIIAIERGESTITDISPNYRFEFGDGIVVIGRIDSIQRFESDQER</sequence>
<dbReference type="OrthoDB" id="9776294at2"/>
<dbReference type="GO" id="GO:0008324">
    <property type="term" value="F:monoatomic cation transmembrane transporter activity"/>
    <property type="evidence" value="ECO:0007669"/>
    <property type="project" value="InterPro"/>
</dbReference>
<accession>A0A1U7NQM0</accession>
<dbReference type="EMBL" id="MPKA01000021">
    <property type="protein sequence ID" value="OLU47929.1"/>
    <property type="molecule type" value="Genomic_DNA"/>
</dbReference>
<evidence type="ECO:0000313" key="3">
    <source>
        <dbReference type="Proteomes" id="UP000186705"/>
    </source>
</evidence>
<dbReference type="InterPro" id="IPR050721">
    <property type="entry name" value="Trk_Ktr_HKT_K-transport"/>
</dbReference>
<dbReference type="PANTHER" id="PTHR43833:SF7">
    <property type="entry name" value="KTR SYSTEM POTASSIUM UPTAKE PROTEIN C"/>
    <property type="match status" value="1"/>
</dbReference>
<keyword evidence="3" id="KW-1185">Reference proteome</keyword>
<dbReference type="InterPro" id="IPR003148">
    <property type="entry name" value="RCK_N"/>
</dbReference>
<reference evidence="2 3" key="1">
    <citation type="submission" date="2016-11" db="EMBL/GenBank/DDBJ databases">
        <title>Description of two novel members of the family Erysipelotrichaceae: Ileibacterium lipovorans gen. nov., sp. nov. and Dubosiella newyorkensis, gen. nov., sp. nov.</title>
        <authorList>
            <person name="Cox L.M."/>
            <person name="Sohn J."/>
            <person name="Tyrrell K.L."/>
            <person name="Citron D.M."/>
            <person name="Lawson P.A."/>
            <person name="Patel N.B."/>
            <person name="Iizumi T."/>
            <person name="Perez-Perez G.I."/>
            <person name="Goldstein E.J."/>
            <person name="Blaser M.J."/>
        </authorList>
    </citation>
    <scope>NUCLEOTIDE SEQUENCE [LARGE SCALE GENOMIC DNA]</scope>
    <source>
        <strain evidence="2 3">NYU-BL-A4</strain>
    </source>
</reference>
<dbReference type="GO" id="GO:0006813">
    <property type="term" value="P:potassium ion transport"/>
    <property type="evidence" value="ECO:0007669"/>
    <property type="project" value="InterPro"/>
</dbReference>
<feature type="domain" description="RCK C-terminal" evidence="1">
    <location>
        <begin position="138"/>
        <end position="222"/>
    </location>
</feature>